<dbReference type="AlphaFoldDB" id="A0A8H3M8M6"/>
<name>A0A8H3M8M6_9GLOM</name>
<protein>
    <submittedName>
        <fullName evidence="2">Kinase-like domain-containing protein</fullName>
    </submittedName>
</protein>
<organism evidence="2 3">
    <name type="scientific">Rhizophagus clarus</name>
    <dbReference type="NCBI Taxonomy" id="94130"/>
    <lineage>
        <taxon>Eukaryota</taxon>
        <taxon>Fungi</taxon>
        <taxon>Fungi incertae sedis</taxon>
        <taxon>Mucoromycota</taxon>
        <taxon>Glomeromycotina</taxon>
        <taxon>Glomeromycetes</taxon>
        <taxon>Glomerales</taxon>
        <taxon>Glomeraceae</taxon>
        <taxon>Rhizophagus</taxon>
    </lineage>
</organism>
<evidence type="ECO:0000313" key="2">
    <source>
        <dbReference type="EMBL" id="GES99855.1"/>
    </source>
</evidence>
<reference evidence="2" key="1">
    <citation type="submission" date="2019-10" db="EMBL/GenBank/DDBJ databases">
        <title>Conservation and host-specific expression of non-tandemly repeated heterogenous ribosome RNA gene in arbuscular mycorrhizal fungi.</title>
        <authorList>
            <person name="Maeda T."/>
            <person name="Kobayashi Y."/>
            <person name="Nakagawa T."/>
            <person name="Ezawa T."/>
            <person name="Yamaguchi K."/>
            <person name="Bino T."/>
            <person name="Nishimoto Y."/>
            <person name="Shigenobu S."/>
            <person name="Kawaguchi M."/>
        </authorList>
    </citation>
    <scope>NUCLEOTIDE SEQUENCE</scope>
    <source>
        <strain evidence="2">HR1</strain>
    </source>
</reference>
<feature type="domain" description="Protein kinase" evidence="1">
    <location>
        <begin position="1"/>
        <end position="131"/>
    </location>
</feature>
<keyword evidence="2" id="KW-0418">Kinase</keyword>
<dbReference type="PROSITE" id="PS50011">
    <property type="entry name" value="PROTEIN_KINASE_DOM"/>
    <property type="match status" value="1"/>
</dbReference>
<dbReference type="OrthoDB" id="2433946at2759"/>
<keyword evidence="2" id="KW-0808">Transferase</keyword>
<sequence>MIHHDFHTRNILIDNSFMETYVNKTYISDMGLCRKIDDVNQNNIYGVMPYVAPEVLRRKPSTQAADIYSFDMTMYFVTTGRQTFDNCAHDYYLAKHITHLQAIYTSQLFNPFTENLPEYIDNSECLDCTIP</sequence>
<gene>
    <name evidence="2" type="ORF">RCL2_002633600</name>
</gene>
<evidence type="ECO:0000313" key="3">
    <source>
        <dbReference type="Proteomes" id="UP000615446"/>
    </source>
</evidence>
<dbReference type="Gene3D" id="1.10.510.10">
    <property type="entry name" value="Transferase(Phosphotransferase) domain 1"/>
    <property type="match status" value="1"/>
</dbReference>
<proteinExistence type="predicted"/>
<dbReference type="PANTHER" id="PTHR24362">
    <property type="entry name" value="SERINE/THREONINE-PROTEIN KINASE NEK"/>
    <property type="match status" value="1"/>
</dbReference>
<comment type="caution">
    <text evidence="2">The sequence shown here is derived from an EMBL/GenBank/DDBJ whole genome shotgun (WGS) entry which is preliminary data.</text>
</comment>
<dbReference type="Proteomes" id="UP000615446">
    <property type="component" value="Unassembled WGS sequence"/>
</dbReference>
<dbReference type="GO" id="GO:0004672">
    <property type="term" value="F:protein kinase activity"/>
    <property type="evidence" value="ECO:0007669"/>
    <property type="project" value="InterPro"/>
</dbReference>
<evidence type="ECO:0000259" key="1">
    <source>
        <dbReference type="PROSITE" id="PS50011"/>
    </source>
</evidence>
<dbReference type="GO" id="GO:0005524">
    <property type="term" value="F:ATP binding"/>
    <property type="evidence" value="ECO:0007669"/>
    <property type="project" value="InterPro"/>
</dbReference>
<dbReference type="PANTHER" id="PTHR24362:SF309">
    <property type="entry name" value="PROTEIN KINASE DOMAIN-CONTAINING PROTEIN"/>
    <property type="match status" value="1"/>
</dbReference>
<dbReference type="InterPro" id="IPR011009">
    <property type="entry name" value="Kinase-like_dom_sf"/>
</dbReference>
<dbReference type="EMBL" id="BLAL01000285">
    <property type="protein sequence ID" value="GES99855.1"/>
    <property type="molecule type" value="Genomic_DNA"/>
</dbReference>
<dbReference type="Pfam" id="PF00069">
    <property type="entry name" value="Pkinase"/>
    <property type="match status" value="1"/>
</dbReference>
<accession>A0A8H3M8M6</accession>
<dbReference type="InterPro" id="IPR000719">
    <property type="entry name" value="Prot_kinase_dom"/>
</dbReference>
<dbReference type="SUPFAM" id="SSF56112">
    <property type="entry name" value="Protein kinase-like (PK-like)"/>
    <property type="match status" value="1"/>
</dbReference>